<evidence type="ECO:0000256" key="2">
    <source>
        <dbReference type="ARBA" id="ARBA00023067"/>
    </source>
</evidence>
<dbReference type="SMART" id="SM00411">
    <property type="entry name" value="BHL"/>
    <property type="match status" value="1"/>
</dbReference>
<evidence type="ECO:0000256" key="1">
    <source>
        <dbReference type="ARBA" id="ARBA00010529"/>
    </source>
</evidence>
<dbReference type="PRINTS" id="PR01727">
    <property type="entry name" value="DNABINDINGHU"/>
</dbReference>
<dbReference type="EMBL" id="JAAIVB010000078">
    <property type="protein sequence ID" value="NEX64114.1"/>
    <property type="molecule type" value="Genomic_DNA"/>
</dbReference>
<keyword evidence="3 5" id="KW-0238">DNA-binding</keyword>
<comment type="caution">
    <text evidence="5">The sequence shown here is derived from an EMBL/GenBank/DDBJ whole genome shotgun (WGS) entry which is preliminary data.</text>
</comment>
<dbReference type="Gene3D" id="4.10.520.10">
    <property type="entry name" value="IHF-like DNA-binding proteins"/>
    <property type="match status" value="1"/>
</dbReference>
<reference evidence="5 6" key="1">
    <citation type="submission" date="2020-02" db="EMBL/GenBank/DDBJ databases">
        <authorList>
            <person name="Kim M.K."/>
        </authorList>
    </citation>
    <scope>NUCLEOTIDE SEQUENCE [LARGE SCALE GENOMIC DNA]</scope>
    <source>
        <strain evidence="5 6">17J57-3</strain>
    </source>
</reference>
<dbReference type="SUPFAM" id="SSF47729">
    <property type="entry name" value="IHF-like DNA-binding proteins"/>
    <property type="match status" value="1"/>
</dbReference>
<organism evidence="5 6">
    <name type="scientific">Noviherbaspirillum galbum</name>
    <dbReference type="NCBI Taxonomy" id="2709383"/>
    <lineage>
        <taxon>Bacteria</taxon>
        <taxon>Pseudomonadati</taxon>
        <taxon>Pseudomonadota</taxon>
        <taxon>Betaproteobacteria</taxon>
        <taxon>Burkholderiales</taxon>
        <taxon>Oxalobacteraceae</taxon>
        <taxon>Noviherbaspirillum</taxon>
    </lineage>
</organism>
<keyword evidence="6" id="KW-1185">Reference proteome</keyword>
<dbReference type="GO" id="GO:0030527">
    <property type="term" value="F:structural constituent of chromatin"/>
    <property type="evidence" value="ECO:0007669"/>
    <property type="project" value="InterPro"/>
</dbReference>
<comment type="similarity">
    <text evidence="1 4">Belongs to the bacterial histone-like protein family.</text>
</comment>
<proteinExistence type="inferred from homology"/>
<dbReference type="GO" id="GO:0030261">
    <property type="term" value="P:chromosome condensation"/>
    <property type="evidence" value="ECO:0007669"/>
    <property type="project" value="UniProtKB-KW"/>
</dbReference>
<dbReference type="RefSeq" id="WP_163968033.1">
    <property type="nucleotide sequence ID" value="NZ_JAAIVB010000078.1"/>
</dbReference>
<dbReference type="InterPro" id="IPR010992">
    <property type="entry name" value="IHF-like_DNA-bd_dom_sf"/>
</dbReference>
<sequence length="96" mass="10395">MNKAEMIEKVAAEHELSKVKAQAIVEQVFGFVGTDLKKEGRFAFPGLGTFTVGQRAARTGRNPQTGEALKIKASKTVRFKPAPALKELVAKVKVAK</sequence>
<dbReference type="InterPro" id="IPR000119">
    <property type="entry name" value="Hist_DNA-bd"/>
</dbReference>
<evidence type="ECO:0000256" key="4">
    <source>
        <dbReference type="RuleBase" id="RU003939"/>
    </source>
</evidence>
<dbReference type="Proteomes" id="UP000482155">
    <property type="component" value="Unassembled WGS sequence"/>
</dbReference>
<keyword evidence="2" id="KW-0226">DNA condensation</keyword>
<evidence type="ECO:0000256" key="3">
    <source>
        <dbReference type="ARBA" id="ARBA00023125"/>
    </source>
</evidence>
<gene>
    <name evidence="5" type="ORF">G3574_23775</name>
</gene>
<dbReference type="GO" id="GO:0003677">
    <property type="term" value="F:DNA binding"/>
    <property type="evidence" value="ECO:0007669"/>
    <property type="project" value="UniProtKB-KW"/>
</dbReference>
<evidence type="ECO:0000313" key="5">
    <source>
        <dbReference type="EMBL" id="NEX64114.1"/>
    </source>
</evidence>
<evidence type="ECO:0000313" key="6">
    <source>
        <dbReference type="Proteomes" id="UP000482155"/>
    </source>
</evidence>
<protein>
    <submittedName>
        <fullName evidence="5">HU family DNA-binding protein</fullName>
    </submittedName>
</protein>
<dbReference type="CDD" id="cd13831">
    <property type="entry name" value="HU"/>
    <property type="match status" value="1"/>
</dbReference>
<dbReference type="AlphaFoldDB" id="A0A6B3STV7"/>
<dbReference type="PANTHER" id="PTHR33175">
    <property type="entry name" value="DNA-BINDING PROTEIN HU"/>
    <property type="match status" value="1"/>
</dbReference>
<name>A0A6B3STV7_9BURK</name>
<dbReference type="PANTHER" id="PTHR33175:SF3">
    <property type="entry name" value="DNA-BINDING PROTEIN HU-BETA"/>
    <property type="match status" value="1"/>
</dbReference>
<dbReference type="Pfam" id="PF00216">
    <property type="entry name" value="Bac_DNA_binding"/>
    <property type="match status" value="1"/>
</dbReference>
<accession>A0A6B3STV7</accession>